<accession>W1PNL6</accession>
<organism evidence="3 4">
    <name type="scientific">Amborella trichopoda</name>
    <dbReference type="NCBI Taxonomy" id="13333"/>
    <lineage>
        <taxon>Eukaryota</taxon>
        <taxon>Viridiplantae</taxon>
        <taxon>Streptophyta</taxon>
        <taxon>Embryophyta</taxon>
        <taxon>Tracheophyta</taxon>
        <taxon>Spermatophyta</taxon>
        <taxon>Magnoliopsida</taxon>
        <taxon>Amborellales</taxon>
        <taxon>Amborellaceae</taxon>
        <taxon>Amborella</taxon>
    </lineage>
</organism>
<dbReference type="NCBIfam" id="TIGR00756">
    <property type="entry name" value="PPR"/>
    <property type="match status" value="3"/>
</dbReference>
<dbReference type="GO" id="GO:0003723">
    <property type="term" value="F:RNA binding"/>
    <property type="evidence" value="ECO:0000318"/>
    <property type="project" value="GO_Central"/>
</dbReference>
<evidence type="ECO:0000313" key="3">
    <source>
        <dbReference type="EMBL" id="ERN09399.1"/>
    </source>
</evidence>
<dbReference type="Gramene" id="ERN09399">
    <property type="protein sequence ID" value="ERN09399"/>
    <property type="gene ID" value="AMTR_s00029p00042600"/>
</dbReference>
<dbReference type="EMBL" id="KI392980">
    <property type="protein sequence ID" value="ERN09399.1"/>
    <property type="molecule type" value="Genomic_DNA"/>
</dbReference>
<dbReference type="FunFam" id="1.25.40.10:FF:000196">
    <property type="entry name" value="Pentatricopeptide repeat-containing protein At4g14850"/>
    <property type="match status" value="1"/>
</dbReference>
<dbReference type="InterPro" id="IPR046960">
    <property type="entry name" value="PPR_At4g14850-like_plant"/>
</dbReference>
<evidence type="ECO:0008006" key="5">
    <source>
        <dbReference type="Google" id="ProtNLM"/>
    </source>
</evidence>
<feature type="repeat" description="PPR" evidence="2">
    <location>
        <begin position="73"/>
        <end position="103"/>
    </location>
</feature>
<name>W1PNL6_AMBTC</name>
<dbReference type="OMA" id="WTEMANG"/>
<dbReference type="Gene3D" id="1.25.40.10">
    <property type="entry name" value="Tetratricopeptide repeat domain"/>
    <property type="match status" value="2"/>
</dbReference>
<reference evidence="4" key="1">
    <citation type="journal article" date="2013" name="Science">
        <title>The Amborella genome and the evolution of flowering plants.</title>
        <authorList>
            <consortium name="Amborella Genome Project"/>
        </authorList>
    </citation>
    <scope>NUCLEOTIDE SEQUENCE [LARGE SCALE GENOMIC DNA]</scope>
</reference>
<dbReference type="Proteomes" id="UP000017836">
    <property type="component" value="Unassembled WGS sequence"/>
</dbReference>
<dbReference type="eggNOG" id="KOG4197">
    <property type="taxonomic scope" value="Eukaryota"/>
</dbReference>
<dbReference type="PANTHER" id="PTHR47926">
    <property type="entry name" value="PENTATRICOPEPTIDE REPEAT-CONTAINING PROTEIN"/>
    <property type="match status" value="1"/>
</dbReference>
<dbReference type="InterPro" id="IPR011990">
    <property type="entry name" value="TPR-like_helical_dom_sf"/>
</dbReference>
<feature type="repeat" description="PPR" evidence="2">
    <location>
        <begin position="305"/>
        <end position="339"/>
    </location>
</feature>
<dbReference type="HOGENOM" id="CLU_755126_0_0_1"/>
<keyword evidence="1" id="KW-0677">Repeat</keyword>
<feature type="repeat" description="PPR" evidence="2">
    <location>
        <begin position="104"/>
        <end position="138"/>
    </location>
</feature>
<dbReference type="InterPro" id="IPR002885">
    <property type="entry name" value="PPR_rpt"/>
</dbReference>
<evidence type="ECO:0000313" key="4">
    <source>
        <dbReference type="Proteomes" id="UP000017836"/>
    </source>
</evidence>
<dbReference type="Pfam" id="PF01535">
    <property type="entry name" value="PPR"/>
    <property type="match status" value="4"/>
</dbReference>
<proteinExistence type="predicted"/>
<dbReference type="PROSITE" id="PS51375">
    <property type="entry name" value="PPR"/>
    <property type="match status" value="3"/>
</dbReference>
<gene>
    <name evidence="3" type="ORF">AMTR_s00029p00042600</name>
</gene>
<keyword evidence="4" id="KW-1185">Reference proteome</keyword>
<evidence type="ECO:0000256" key="2">
    <source>
        <dbReference type="PROSITE-ProRule" id="PRU00708"/>
    </source>
</evidence>
<evidence type="ECO:0000256" key="1">
    <source>
        <dbReference type="ARBA" id="ARBA00022737"/>
    </source>
</evidence>
<dbReference type="AlphaFoldDB" id="W1PNL6"/>
<dbReference type="GO" id="GO:0009451">
    <property type="term" value="P:RNA modification"/>
    <property type="evidence" value="ECO:0000318"/>
    <property type="project" value="GO_Central"/>
</dbReference>
<dbReference type="Pfam" id="PF13041">
    <property type="entry name" value="PPR_2"/>
    <property type="match status" value="1"/>
</dbReference>
<sequence length="367" mass="41580">MFLTHFEELGMIPIRKFKFRQLHSVPLAVKAGSKFYHGNTSNEELYGEILQRTSEKQGQILHGKIIKLPHLQTTFIWNHLLNMYSKCGNTEDGFNVFDEMPQRNVVSWSAMVAGLVQQGHYIEAVLLFREMHRIGTRPNHFTLVSTLNACSFMKTLELVKQIYAQVVRLGFELNVFLSNSYLTALIRLGELNEAMEFFEKTQGRDIVSWNAMIDGYVKLSPNGTWVFWRKLIGEGIKPDEFTFASILTGLGVCSSLEPGLQVHGQLVKLGHGDDKCVGNALVDMYLKCGALMDGMEAFKEMPERDVVSWTEMANGCLHLGHPGEALNLYEQMRLEGERGVQPPTGEELVAATLRFWVQTQFNIAKKE</sequence>
<protein>
    <recommendedName>
        <fullName evidence="5">Pentacotripeptide-repeat region of PRORP domain-containing protein</fullName>
    </recommendedName>
</protein>